<organism evidence="2 3">
    <name type="scientific">Neurospora hispaniola</name>
    <dbReference type="NCBI Taxonomy" id="588809"/>
    <lineage>
        <taxon>Eukaryota</taxon>
        <taxon>Fungi</taxon>
        <taxon>Dikarya</taxon>
        <taxon>Ascomycota</taxon>
        <taxon>Pezizomycotina</taxon>
        <taxon>Sordariomycetes</taxon>
        <taxon>Sordariomycetidae</taxon>
        <taxon>Sordariales</taxon>
        <taxon>Sordariaceae</taxon>
        <taxon>Neurospora</taxon>
    </lineage>
</organism>
<dbReference type="EMBL" id="JAULSX010000001">
    <property type="protein sequence ID" value="KAK3499030.1"/>
    <property type="molecule type" value="Genomic_DNA"/>
</dbReference>
<evidence type="ECO:0000313" key="2">
    <source>
        <dbReference type="EMBL" id="KAK3499030.1"/>
    </source>
</evidence>
<keyword evidence="1" id="KW-0732">Signal</keyword>
<dbReference type="Proteomes" id="UP001285908">
    <property type="component" value="Unassembled WGS sequence"/>
</dbReference>
<name>A0AAJ0MV81_9PEZI</name>
<feature type="chain" id="PRO_5042492552" description="Secreted protein" evidence="1">
    <location>
        <begin position="21"/>
        <end position="81"/>
    </location>
</feature>
<reference evidence="2 3" key="1">
    <citation type="journal article" date="2023" name="Mol. Phylogenet. Evol.">
        <title>Genome-scale phylogeny and comparative genomics of the fungal order Sordariales.</title>
        <authorList>
            <person name="Hensen N."/>
            <person name="Bonometti L."/>
            <person name="Westerberg I."/>
            <person name="Brannstrom I.O."/>
            <person name="Guillou S."/>
            <person name="Cros-Aarteil S."/>
            <person name="Calhoun S."/>
            <person name="Haridas S."/>
            <person name="Kuo A."/>
            <person name="Mondo S."/>
            <person name="Pangilinan J."/>
            <person name="Riley R."/>
            <person name="LaButti K."/>
            <person name="Andreopoulos B."/>
            <person name="Lipzen A."/>
            <person name="Chen C."/>
            <person name="Yan M."/>
            <person name="Daum C."/>
            <person name="Ng V."/>
            <person name="Clum A."/>
            <person name="Steindorff A."/>
            <person name="Ohm R.A."/>
            <person name="Martin F."/>
            <person name="Silar P."/>
            <person name="Natvig D.O."/>
            <person name="Lalanne C."/>
            <person name="Gautier V."/>
            <person name="Ament-Velasquez S.L."/>
            <person name="Kruys A."/>
            <person name="Hutchinson M.I."/>
            <person name="Powell A.J."/>
            <person name="Barry K."/>
            <person name="Miller A.N."/>
            <person name="Grigoriev I.V."/>
            <person name="Debuchy R."/>
            <person name="Gladieux P."/>
            <person name="Hiltunen Thoren M."/>
            <person name="Johannesson H."/>
        </authorList>
    </citation>
    <scope>NUCLEOTIDE SEQUENCE [LARGE SCALE GENOMIC DNA]</scope>
    <source>
        <strain evidence="2 3">FGSC 10403</strain>
    </source>
</reference>
<feature type="signal peptide" evidence="1">
    <location>
        <begin position="1"/>
        <end position="20"/>
    </location>
</feature>
<evidence type="ECO:0008006" key="4">
    <source>
        <dbReference type="Google" id="ProtNLM"/>
    </source>
</evidence>
<protein>
    <recommendedName>
        <fullName evidence="4">Secreted protein</fullName>
    </recommendedName>
</protein>
<comment type="caution">
    <text evidence="2">The sequence shown here is derived from an EMBL/GenBank/DDBJ whole genome shotgun (WGS) entry which is preliminary data.</text>
</comment>
<dbReference type="GeneID" id="87874111"/>
<evidence type="ECO:0000313" key="3">
    <source>
        <dbReference type="Proteomes" id="UP001285908"/>
    </source>
</evidence>
<accession>A0AAJ0MV81</accession>
<dbReference type="RefSeq" id="XP_062696663.1">
    <property type="nucleotide sequence ID" value="XM_062836489.1"/>
</dbReference>
<keyword evidence="3" id="KW-1185">Reference proteome</keyword>
<dbReference type="AlphaFoldDB" id="A0AAJ0MV81"/>
<gene>
    <name evidence="2" type="ORF">B0T23DRAFT_369022</name>
</gene>
<evidence type="ECO:0000256" key="1">
    <source>
        <dbReference type="SAM" id="SignalP"/>
    </source>
</evidence>
<sequence length="81" mass="9076">MWLPLVLLITNSLFRAFCFGDLVIRSRYPKYGVVNPIFPSPLHHSPAVRTESKGLCEGTCKSSRISPSQSCIHTARVFLAR</sequence>
<proteinExistence type="predicted"/>